<dbReference type="Gene3D" id="3.40.50.150">
    <property type="entry name" value="Vaccinia Virus protein VP39"/>
    <property type="match status" value="1"/>
</dbReference>
<sequence>MDPQASIPGFSFPLSGGLFRVAVRGLGLTPDLHVLDLFSGQGAAALRLARDPGCSVTAVESDPTLCRRAREYARAIGVEGRVSVRQMDPQRLELPAQSFDAVFALGAAPTVLGRGALLERCHFYLRPGGHLLLADIVYLDSPVSATGRQLLSEIRSDEPLEAQANAPGPVVRGLLEQGRYRFETESDYRQLLEAMGYAVEFSFLSPESEWAEYFERMSREYGDRHAHEGDADARTRLCEEAAAYYALGGRASVGYLVLSARCLEYED</sequence>
<dbReference type="Pfam" id="PF13649">
    <property type="entry name" value="Methyltransf_25"/>
    <property type="match status" value="1"/>
</dbReference>
<dbReference type="InterPro" id="IPR050723">
    <property type="entry name" value="CFA/CMAS"/>
</dbReference>
<reference evidence="2" key="2">
    <citation type="journal article" date="2021" name="Microbiome">
        <title>Successional dynamics and alternative stable states in a saline activated sludge microbial community over 9 years.</title>
        <authorList>
            <person name="Wang Y."/>
            <person name="Ye J."/>
            <person name="Ju F."/>
            <person name="Liu L."/>
            <person name="Boyd J.A."/>
            <person name="Deng Y."/>
            <person name="Parks D.H."/>
            <person name="Jiang X."/>
            <person name="Yin X."/>
            <person name="Woodcroft B.J."/>
            <person name="Tyson G.W."/>
            <person name="Hugenholtz P."/>
            <person name="Polz M.F."/>
            <person name="Zhang T."/>
        </authorList>
    </citation>
    <scope>NUCLEOTIDE SEQUENCE</scope>
    <source>
        <strain evidence="2">HKST-UBA02</strain>
    </source>
</reference>
<dbReference type="PANTHER" id="PTHR43667:SF2">
    <property type="entry name" value="FATTY ACID C-METHYL TRANSFERASE"/>
    <property type="match status" value="1"/>
</dbReference>
<dbReference type="CDD" id="cd02440">
    <property type="entry name" value="AdoMet_MTases"/>
    <property type="match status" value="1"/>
</dbReference>
<comment type="caution">
    <text evidence="2">The sequence shown here is derived from an EMBL/GenBank/DDBJ whole genome shotgun (WGS) entry which is preliminary data.</text>
</comment>
<dbReference type="InterPro" id="IPR029063">
    <property type="entry name" value="SAM-dependent_MTases_sf"/>
</dbReference>
<dbReference type="PANTHER" id="PTHR43667">
    <property type="entry name" value="CYCLOPROPANE-FATTY-ACYL-PHOSPHOLIPID SYNTHASE"/>
    <property type="match status" value="1"/>
</dbReference>
<gene>
    <name evidence="2" type="ORF">KDA27_08220</name>
</gene>
<dbReference type="AlphaFoldDB" id="A0A956NB65"/>
<evidence type="ECO:0000313" key="3">
    <source>
        <dbReference type="Proteomes" id="UP000739538"/>
    </source>
</evidence>
<dbReference type="SUPFAM" id="SSF53335">
    <property type="entry name" value="S-adenosyl-L-methionine-dependent methyltransferases"/>
    <property type="match status" value="1"/>
</dbReference>
<keyword evidence="2" id="KW-0808">Transferase</keyword>
<protein>
    <submittedName>
        <fullName evidence="2">Class I SAM-dependent methyltransferase</fullName>
    </submittedName>
</protein>
<dbReference type="InterPro" id="IPR041698">
    <property type="entry name" value="Methyltransf_25"/>
</dbReference>
<accession>A0A956NB65</accession>
<keyword evidence="2" id="KW-0489">Methyltransferase</keyword>
<evidence type="ECO:0000313" key="2">
    <source>
        <dbReference type="EMBL" id="MCA9755771.1"/>
    </source>
</evidence>
<proteinExistence type="predicted"/>
<reference evidence="2" key="1">
    <citation type="submission" date="2020-04" db="EMBL/GenBank/DDBJ databases">
        <authorList>
            <person name="Zhang T."/>
        </authorList>
    </citation>
    <scope>NUCLEOTIDE SEQUENCE</scope>
    <source>
        <strain evidence="2">HKST-UBA02</strain>
    </source>
</reference>
<evidence type="ECO:0000259" key="1">
    <source>
        <dbReference type="Pfam" id="PF13649"/>
    </source>
</evidence>
<dbReference type="GO" id="GO:0008168">
    <property type="term" value="F:methyltransferase activity"/>
    <property type="evidence" value="ECO:0007669"/>
    <property type="project" value="UniProtKB-KW"/>
</dbReference>
<name>A0A956NB65_UNCEI</name>
<feature type="domain" description="Methyltransferase" evidence="1">
    <location>
        <begin position="34"/>
        <end position="129"/>
    </location>
</feature>
<dbReference type="Proteomes" id="UP000739538">
    <property type="component" value="Unassembled WGS sequence"/>
</dbReference>
<dbReference type="EMBL" id="JAGQHS010000032">
    <property type="protein sequence ID" value="MCA9755771.1"/>
    <property type="molecule type" value="Genomic_DNA"/>
</dbReference>
<organism evidence="2 3">
    <name type="scientific">Eiseniibacteriota bacterium</name>
    <dbReference type="NCBI Taxonomy" id="2212470"/>
    <lineage>
        <taxon>Bacteria</taxon>
        <taxon>Candidatus Eiseniibacteriota</taxon>
    </lineage>
</organism>
<dbReference type="GO" id="GO:0032259">
    <property type="term" value="P:methylation"/>
    <property type="evidence" value="ECO:0007669"/>
    <property type="project" value="UniProtKB-KW"/>
</dbReference>